<dbReference type="Proteomes" id="UP000265100">
    <property type="component" value="Chromosome 15"/>
</dbReference>
<dbReference type="GO" id="GO:0042742">
    <property type="term" value="P:defense response to bacterium"/>
    <property type="evidence" value="ECO:0007669"/>
    <property type="project" value="UniProtKB-KW"/>
</dbReference>
<reference evidence="8" key="3">
    <citation type="submission" date="2025-08" db="UniProtKB">
        <authorList>
            <consortium name="Ensembl"/>
        </authorList>
    </citation>
    <scope>IDENTIFICATION</scope>
</reference>
<comment type="subcellular location">
    <subcellularLocation>
        <location evidence="1">Secreted</location>
    </subcellularLocation>
</comment>
<reference evidence="8" key="4">
    <citation type="submission" date="2025-09" db="UniProtKB">
        <authorList>
            <consortium name="Ensembl"/>
        </authorList>
    </citation>
    <scope>IDENTIFICATION</scope>
</reference>
<dbReference type="GeneTree" id="ENSGT01080000257477"/>
<protein>
    <submittedName>
        <fullName evidence="8">Uncharacterized protein</fullName>
    </submittedName>
</protein>
<reference evidence="8 9" key="1">
    <citation type="submission" date="2018-05" db="EMBL/GenBank/DDBJ databases">
        <authorList>
            <person name="Datahose"/>
        </authorList>
    </citation>
    <scope>NUCLEOTIDE SEQUENCE</scope>
</reference>
<evidence type="ECO:0000256" key="1">
    <source>
        <dbReference type="ARBA" id="ARBA00004613"/>
    </source>
</evidence>
<comment type="similarity">
    <text evidence="2">Belongs to the pleurocidin family.</text>
</comment>
<feature type="compositionally biased region" description="Basic and acidic residues" evidence="6">
    <location>
        <begin position="40"/>
        <end position="57"/>
    </location>
</feature>
<dbReference type="InterPro" id="IPR012515">
    <property type="entry name" value="Antimicrobial12"/>
</dbReference>
<dbReference type="Ensembl" id="ENSACLT00000041774.2">
    <property type="protein sequence ID" value="ENSACLP00000040816.2"/>
    <property type="gene ID" value="ENSACLG00000027490.2"/>
</dbReference>
<dbReference type="OMA" id="IWSAVKH"/>
<accession>A0A3P8RIM6</accession>
<organism evidence="8 9">
    <name type="scientific">Astatotilapia calliptera</name>
    <name type="common">Eastern happy</name>
    <name type="synonym">Chromis callipterus</name>
    <dbReference type="NCBI Taxonomy" id="8154"/>
    <lineage>
        <taxon>Eukaryota</taxon>
        <taxon>Metazoa</taxon>
        <taxon>Chordata</taxon>
        <taxon>Craniata</taxon>
        <taxon>Vertebrata</taxon>
        <taxon>Euteleostomi</taxon>
        <taxon>Actinopterygii</taxon>
        <taxon>Neopterygii</taxon>
        <taxon>Teleostei</taxon>
        <taxon>Neoteleostei</taxon>
        <taxon>Acanthomorphata</taxon>
        <taxon>Ovalentaria</taxon>
        <taxon>Cichlomorphae</taxon>
        <taxon>Cichliformes</taxon>
        <taxon>Cichlidae</taxon>
        <taxon>African cichlids</taxon>
        <taxon>Pseudocrenilabrinae</taxon>
        <taxon>Haplochromini</taxon>
        <taxon>Astatotilapia</taxon>
    </lineage>
</organism>
<dbReference type="Pfam" id="PF08107">
    <property type="entry name" value="Antimicrobial12"/>
    <property type="match status" value="1"/>
</dbReference>
<reference evidence="9" key="2">
    <citation type="submission" date="2023-03" db="EMBL/GenBank/DDBJ databases">
        <authorList>
            <consortium name="Wellcome Sanger Institute Data Sharing"/>
        </authorList>
    </citation>
    <scope>NUCLEOTIDE SEQUENCE [LARGE SCALE GENOMIC DNA]</scope>
</reference>
<dbReference type="GO" id="GO:0005576">
    <property type="term" value="C:extracellular region"/>
    <property type="evidence" value="ECO:0007669"/>
    <property type="project" value="UniProtKB-SubCell"/>
</dbReference>
<evidence type="ECO:0000256" key="3">
    <source>
        <dbReference type="ARBA" id="ARBA00022525"/>
    </source>
</evidence>
<keyword evidence="9" id="KW-1185">Reference proteome</keyword>
<name>A0A3P8RIM6_ASTCA</name>
<evidence type="ECO:0000256" key="5">
    <source>
        <dbReference type="ARBA" id="ARBA00023022"/>
    </source>
</evidence>
<proteinExistence type="inferred from homology"/>
<evidence type="ECO:0000256" key="7">
    <source>
        <dbReference type="SAM" id="SignalP"/>
    </source>
</evidence>
<keyword evidence="5" id="KW-0044">Antibiotic</keyword>
<evidence type="ECO:0000256" key="2">
    <source>
        <dbReference type="ARBA" id="ARBA00007419"/>
    </source>
</evidence>
<feature type="signal peptide" evidence="7">
    <location>
        <begin position="1"/>
        <end position="22"/>
    </location>
</feature>
<keyword evidence="3" id="KW-0964">Secreted</keyword>
<keyword evidence="4" id="KW-0929">Antimicrobial</keyword>
<sequence length="65" mass="7361">MKFVMLFLVLSLVVLMAEPGECFFKRLQSIWGGLKEAYKGGKEPNRHQGRIGSEDTKNYGIRVSV</sequence>
<dbReference type="AlphaFoldDB" id="A0A3P8RIM6"/>
<evidence type="ECO:0000256" key="4">
    <source>
        <dbReference type="ARBA" id="ARBA00022529"/>
    </source>
</evidence>
<evidence type="ECO:0000313" key="9">
    <source>
        <dbReference type="Proteomes" id="UP000265100"/>
    </source>
</evidence>
<dbReference type="Bgee" id="ENSACLG00000027490">
    <property type="expression patterns" value="Expressed in spleen and 1 other cell type or tissue"/>
</dbReference>
<evidence type="ECO:0000313" key="8">
    <source>
        <dbReference type="Ensembl" id="ENSACLP00000040816.2"/>
    </source>
</evidence>
<feature type="chain" id="PRO_5044320328" evidence="7">
    <location>
        <begin position="23"/>
        <end position="65"/>
    </location>
</feature>
<keyword evidence="7" id="KW-0732">Signal</keyword>
<feature type="region of interest" description="Disordered" evidence="6">
    <location>
        <begin position="40"/>
        <end position="65"/>
    </location>
</feature>
<evidence type="ECO:0000256" key="6">
    <source>
        <dbReference type="SAM" id="MobiDB-lite"/>
    </source>
</evidence>